<dbReference type="EMBL" id="LFWU01000002">
    <property type="protein sequence ID" value="KON34640.1"/>
    <property type="molecule type" value="Genomic_DNA"/>
</dbReference>
<proteinExistence type="predicted"/>
<dbReference type="AlphaFoldDB" id="A0A0M0C1S0"/>
<evidence type="ECO:0008006" key="3">
    <source>
        <dbReference type="Google" id="ProtNLM"/>
    </source>
</evidence>
<organism evidence="1 2">
    <name type="scientific">miscellaneous Crenarchaeota group-1 archaeon SG8-32-1</name>
    <dbReference type="NCBI Taxonomy" id="1685124"/>
    <lineage>
        <taxon>Archaea</taxon>
        <taxon>Candidatus Bathyarchaeota</taxon>
        <taxon>MCG-1</taxon>
    </lineage>
</organism>
<name>A0A0M0C1S0_9ARCH</name>
<evidence type="ECO:0000313" key="2">
    <source>
        <dbReference type="Proteomes" id="UP000037237"/>
    </source>
</evidence>
<dbReference type="Proteomes" id="UP000037237">
    <property type="component" value="Unassembled WGS sequence"/>
</dbReference>
<gene>
    <name evidence="1" type="ORF">AC477_00140</name>
</gene>
<protein>
    <recommendedName>
        <fullName evidence="3">Glycoside hydrolase family 42 N-terminal domain-containing protein</fullName>
    </recommendedName>
</protein>
<accession>A0A0M0C1S0</accession>
<evidence type="ECO:0000313" key="1">
    <source>
        <dbReference type="EMBL" id="KON34640.1"/>
    </source>
</evidence>
<comment type="caution">
    <text evidence="1">The sequence shown here is derived from an EMBL/GenBank/DDBJ whole genome shotgun (WGS) entry which is preliminary data.</text>
</comment>
<feature type="non-terminal residue" evidence="1">
    <location>
        <position position="1"/>
    </location>
</feature>
<reference evidence="1 2" key="1">
    <citation type="submission" date="2015-06" db="EMBL/GenBank/DDBJ databases">
        <title>New insights into the roles of widespread benthic archaea in carbon and nitrogen cycling.</title>
        <authorList>
            <person name="Lazar C.S."/>
            <person name="Baker B.J."/>
            <person name="Seitz K.W."/>
            <person name="Hyde A.S."/>
            <person name="Dick G.J."/>
            <person name="Hinrichs K.-U."/>
            <person name="Teske A.P."/>
        </authorList>
    </citation>
    <scope>NUCLEOTIDE SEQUENCE [LARGE SCALE GENOMIC DNA]</scope>
    <source>
        <strain evidence="1">SG8-32-1</strain>
    </source>
</reference>
<sequence length="213" mass="25240">IDVNRYVSDYALYWFDYLAGYNTVFVELGWNQSTPKHIGLCRGAARIQEKDWGTIIVWKDVNDHDNPNEGGTYKSGPEMYQDMIDSYQSGANYVIIFNFPKDPPNNIYGILKDEHFTAMETFWEYANRVPEDFGCRKGEVVYVLPKDYAWGLRRVDDVIWLPKWGPDELSLDIWEDINKLIEKYGLRLDIVYDDPHFIIKNYDEIYYWNDEIN</sequence>